<protein>
    <recommendedName>
        <fullName evidence="4">F-box domain-containing protein</fullName>
    </recommendedName>
</protein>
<keyword evidence="3" id="KW-1185">Reference proteome</keyword>
<dbReference type="InterPro" id="IPR032675">
    <property type="entry name" value="LRR_dom_sf"/>
</dbReference>
<evidence type="ECO:0008006" key="4">
    <source>
        <dbReference type="Google" id="ProtNLM"/>
    </source>
</evidence>
<dbReference type="EMBL" id="DF838274">
    <property type="protein sequence ID" value="GAT42773.1"/>
    <property type="molecule type" value="Genomic_DNA"/>
</dbReference>
<organism evidence="2 3">
    <name type="scientific">Mycena chlorophos</name>
    <name type="common">Agaric fungus</name>
    <name type="synonym">Agaricus chlorophos</name>
    <dbReference type="NCBI Taxonomy" id="658473"/>
    <lineage>
        <taxon>Eukaryota</taxon>
        <taxon>Fungi</taxon>
        <taxon>Dikarya</taxon>
        <taxon>Basidiomycota</taxon>
        <taxon>Agaricomycotina</taxon>
        <taxon>Agaricomycetes</taxon>
        <taxon>Agaricomycetidae</taxon>
        <taxon>Agaricales</taxon>
        <taxon>Marasmiineae</taxon>
        <taxon>Mycenaceae</taxon>
        <taxon>Mycena</taxon>
    </lineage>
</organism>
<accession>A0ABQ0KV59</accession>
<dbReference type="InterPro" id="IPR036047">
    <property type="entry name" value="F-box-like_dom_sf"/>
</dbReference>
<evidence type="ECO:0000313" key="2">
    <source>
        <dbReference type="EMBL" id="GAT42773.1"/>
    </source>
</evidence>
<name>A0ABQ0KV59_MYCCL</name>
<proteinExistence type="predicted"/>
<sequence length="433" mass="48975">MARHRSLLRPKRPRLQSASSLDSFPDLMGQPTTATRPLPHNITSRLPTELYDHFFHELHASKTTLATCSLVCKAWLDHARRYLFSTVNLRSDSRRRFVSFLRDSPHIVPYIRHVRMGGGWMLEQRDEFNDMIRFLINLDNLRNIDIEAWSWSYLSPETADVLLGGNGKIFETLVILDLTFITFPTFDTFRTVVSQFKMLRQLSLDNVTWGDEDKAESGLKTPALAPPLLSRLSICACSSQSIVRWLMDAAEVPSIRSLRMPEVLADEVSLVNDLLAAIGPSLEHLEIGFLDRNSDDAPAVASAVAQLDLSVHTRLRTLRIDQLTLYRFPSSPSSASSASDVSPCIWLVPLLESTSSPLLSELTLAVWLGEETQLDSIDWKALVAFLQRGSSLQALRFHVRGIDEELDGEVRGWISRRLHDWAPGEERLRVSFE</sequence>
<feature type="compositionally biased region" description="Basic residues" evidence="1">
    <location>
        <begin position="1"/>
        <end position="14"/>
    </location>
</feature>
<feature type="compositionally biased region" description="Polar residues" evidence="1">
    <location>
        <begin position="30"/>
        <end position="41"/>
    </location>
</feature>
<evidence type="ECO:0000313" key="3">
    <source>
        <dbReference type="Proteomes" id="UP000815677"/>
    </source>
</evidence>
<dbReference type="Gene3D" id="3.80.10.10">
    <property type="entry name" value="Ribonuclease Inhibitor"/>
    <property type="match status" value="1"/>
</dbReference>
<feature type="region of interest" description="Disordered" evidence="1">
    <location>
        <begin position="1"/>
        <end position="41"/>
    </location>
</feature>
<reference evidence="2" key="1">
    <citation type="submission" date="2014-09" db="EMBL/GenBank/DDBJ databases">
        <title>Genome sequence of the luminous mushroom Mycena chlorophos for searching fungal bioluminescence genes.</title>
        <authorList>
            <person name="Tanaka Y."/>
            <person name="Kasuga D."/>
            <person name="Oba Y."/>
            <person name="Hase S."/>
            <person name="Sato K."/>
            <person name="Oba Y."/>
            <person name="Sakakibara Y."/>
        </authorList>
    </citation>
    <scope>NUCLEOTIDE SEQUENCE</scope>
</reference>
<dbReference type="SUPFAM" id="SSF52047">
    <property type="entry name" value="RNI-like"/>
    <property type="match status" value="1"/>
</dbReference>
<dbReference type="SUPFAM" id="SSF81383">
    <property type="entry name" value="F-box domain"/>
    <property type="match status" value="1"/>
</dbReference>
<evidence type="ECO:0000256" key="1">
    <source>
        <dbReference type="SAM" id="MobiDB-lite"/>
    </source>
</evidence>
<dbReference type="Proteomes" id="UP000815677">
    <property type="component" value="Unassembled WGS sequence"/>
</dbReference>
<gene>
    <name evidence="2" type="ORF">MCHLO_00474</name>
</gene>